<name>A0A1B6P7F7_SORBI</name>
<organism evidence="2 3">
    <name type="scientific">Sorghum bicolor</name>
    <name type="common">Sorghum</name>
    <name type="synonym">Sorghum vulgare</name>
    <dbReference type="NCBI Taxonomy" id="4558"/>
    <lineage>
        <taxon>Eukaryota</taxon>
        <taxon>Viridiplantae</taxon>
        <taxon>Streptophyta</taxon>
        <taxon>Embryophyta</taxon>
        <taxon>Tracheophyta</taxon>
        <taxon>Spermatophyta</taxon>
        <taxon>Magnoliopsida</taxon>
        <taxon>Liliopsida</taxon>
        <taxon>Poales</taxon>
        <taxon>Poaceae</taxon>
        <taxon>PACMAD clade</taxon>
        <taxon>Panicoideae</taxon>
        <taxon>Andropogonodae</taxon>
        <taxon>Andropogoneae</taxon>
        <taxon>Sorghinae</taxon>
        <taxon>Sorghum</taxon>
    </lineage>
</organism>
<feature type="region of interest" description="Disordered" evidence="1">
    <location>
        <begin position="41"/>
        <end position="74"/>
    </location>
</feature>
<accession>A0A1B6P7F7</accession>
<protein>
    <submittedName>
        <fullName evidence="2">Uncharacterized protein</fullName>
    </submittedName>
</protein>
<evidence type="ECO:0000313" key="2">
    <source>
        <dbReference type="EMBL" id="KXG21525.1"/>
    </source>
</evidence>
<sequence length="74" mass="7971">MSSLTVAVRAFAGSSVSPSTEGGARAWLGEAARRRRRLRCSCPRPTPVSPSRYGGAAEGLQHGLLRDPHRLRQT</sequence>
<dbReference type="EMBL" id="CM000768">
    <property type="protein sequence ID" value="KXG21525.1"/>
    <property type="molecule type" value="Genomic_DNA"/>
</dbReference>
<dbReference type="AlphaFoldDB" id="A0A1B6P7F7"/>
<proteinExistence type="predicted"/>
<dbReference type="Gramene" id="KXG21525">
    <property type="protein sequence ID" value="KXG21525"/>
    <property type="gene ID" value="SORBI_3009G076100"/>
</dbReference>
<evidence type="ECO:0000256" key="1">
    <source>
        <dbReference type="SAM" id="MobiDB-lite"/>
    </source>
</evidence>
<feature type="compositionally biased region" description="Basic and acidic residues" evidence="1">
    <location>
        <begin position="64"/>
        <end position="74"/>
    </location>
</feature>
<keyword evidence="3" id="KW-1185">Reference proteome</keyword>
<gene>
    <name evidence="2" type="ORF">SORBI_3009G076100</name>
</gene>
<evidence type="ECO:0000313" key="3">
    <source>
        <dbReference type="Proteomes" id="UP000000768"/>
    </source>
</evidence>
<dbReference type="InParanoid" id="A0A1B6P7F7"/>
<reference evidence="2 3" key="1">
    <citation type="journal article" date="2009" name="Nature">
        <title>The Sorghum bicolor genome and the diversification of grasses.</title>
        <authorList>
            <person name="Paterson A.H."/>
            <person name="Bowers J.E."/>
            <person name="Bruggmann R."/>
            <person name="Dubchak I."/>
            <person name="Grimwood J."/>
            <person name="Gundlach H."/>
            <person name="Haberer G."/>
            <person name="Hellsten U."/>
            <person name="Mitros T."/>
            <person name="Poliakov A."/>
            <person name="Schmutz J."/>
            <person name="Spannagl M."/>
            <person name="Tang H."/>
            <person name="Wang X."/>
            <person name="Wicker T."/>
            <person name="Bharti A.K."/>
            <person name="Chapman J."/>
            <person name="Feltus F.A."/>
            <person name="Gowik U."/>
            <person name="Grigoriev I.V."/>
            <person name="Lyons E."/>
            <person name="Maher C.A."/>
            <person name="Martis M."/>
            <person name="Narechania A."/>
            <person name="Otillar R.P."/>
            <person name="Penning B.W."/>
            <person name="Salamov A.A."/>
            <person name="Wang Y."/>
            <person name="Zhang L."/>
            <person name="Carpita N.C."/>
            <person name="Freeling M."/>
            <person name="Gingle A.R."/>
            <person name="Hash C.T."/>
            <person name="Keller B."/>
            <person name="Klein P."/>
            <person name="Kresovich S."/>
            <person name="McCann M.C."/>
            <person name="Ming R."/>
            <person name="Peterson D.G."/>
            <person name="Mehboob-ur-Rahman"/>
            <person name="Ware D."/>
            <person name="Westhoff P."/>
            <person name="Mayer K.F."/>
            <person name="Messing J."/>
            <person name="Rokhsar D.S."/>
        </authorList>
    </citation>
    <scope>NUCLEOTIDE SEQUENCE [LARGE SCALE GENOMIC DNA]</scope>
    <source>
        <strain evidence="3">cv. BTx623</strain>
    </source>
</reference>
<reference evidence="3" key="2">
    <citation type="journal article" date="2018" name="Plant J.">
        <title>The Sorghum bicolor reference genome: improved assembly, gene annotations, a transcriptome atlas, and signatures of genome organization.</title>
        <authorList>
            <person name="McCormick R.F."/>
            <person name="Truong S.K."/>
            <person name="Sreedasyam A."/>
            <person name="Jenkins J."/>
            <person name="Shu S."/>
            <person name="Sims D."/>
            <person name="Kennedy M."/>
            <person name="Amirebrahimi M."/>
            <person name="Weers B.D."/>
            <person name="McKinley B."/>
            <person name="Mattison A."/>
            <person name="Morishige D.T."/>
            <person name="Grimwood J."/>
            <person name="Schmutz J."/>
            <person name="Mullet J.E."/>
        </authorList>
    </citation>
    <scope>NUCLEOTIDE SEQUENCE [LARGE SCALE GENOMIC DNA]</scope>
    <source>
        <strain evidence="3">cv. BTx623</strain>
    </source>
</reference>
<dbReference type="Proteomes" id="UP000000768">
    <property type="component" value="Chromosome 9"/>
</dbReference>